<dbReference type="Proteomes" id="UP000054248">
    <property type="component" value="Unassembled WGS sequence"/>
</dbReference>
<dbReference type="HOGENOM" id="CLU_3056312_0_0_1"/>
<evidence type="ECO:0000313" key="1">
    <source>
        <dbReference type="EMBL" id="KIO18142.1"/>
    </source>
</evidence>
<sequence>MLKPPSRLLASLRNPYLYHHVHYSIAAPPHSTPVSQTPRKFFFLPSSANLRTSL</sequence>
<protein>
    <submittedName>
        <fullName evidence="1">Uncharacterized protein</fullName>
    </submittedName>
</protein>
<organism evidence="1 2">
    <name type="scientific">Tulasnella calospora MUT 4182</name>
    <dbReference type="NCBI Taxonomy" id="1051891"/>
    <lineage>
        <taxon>Eukaryota</taxon>
        <taxon>Fungi</taxon>
        <taxon>Dikarya</taxon>
        <taxon>Basidiomycota</taxon>
        <taxon>Agaricomycotina</taxon>
        <taxon>Agaricomycetes</taxon>
        <taxon>Cantharellales</taxon>
        <taxon>Tulasnellaceae</taxon>
        <taxon>Tulasnella</taxon>
    </lineage>
</organism>
<keyword evidence="2" id="KW-1185">Reference proteome</keyword>
<name>A0A0C3L9G7_9AGAM</name>
<reference evidence="1 2" key="1">
    <citation type="submission" date="2014-04" db="EMBL/GenBank/DDBJ databases">
        <authorList>
            <consortium name="DOE Joint Genome Institute"/>
            <person name="Kuo A."/>
            <person name="Girlanda M."/>
            <person name="Perotto S."/>
            <person name="Kohler A."/>
            <person name="Nagy L.G."/>
            <person name="Floudas D."/>
            <person name="Copeland A."/>
            <person name="Barry K.W."/>
            <person name="Cichocki N."/>
            <person name="Veneault-Fourrey C."/>
            <person name="LaButti K."/>
            <person name="Lindquist E.A."/>
            <person name="Lipzen A."/>
            <person name="Lundell T."/>
            <person name="Morin E."/>
            <person name="Murat C."/>
            <person name="Sun H."/>
            <person name="Tunlid A."/>
            <person name="Henrissat B."/>
            <person name="Grigoriev I.V."/>
            <person name="Hibbett D.S."/>
            <person name="Martin F."/>
            <person name="Nordberg H.P."/>
            <person name="Cantor M.N."/>
            <person name="Hua S.X."/>
        </authorList>
    </citation>
    <scope>NUCLEOTIDE SEQUENCE [LARGE SCALE GENOMIC DNA]</scope>
    <source>
        <strain evidence="1 2">MUT 4182</strain>
    </source>
</reference>
<proteinExistence type="predicted"/>
<gene>
    <name evidence="1" type="ORF">M407DRAFT_246558</name>
</gene>
<accession>A0A0C3L9G7</accession>
<evidence type="ECO:0000313" key="2">
    <source>
        <dbReference type="Proteomes" id="UP000054248"/>
    </source>
</evidence>
<dbReference type="AlphaFoldDB" id="A0A0C3L9G7"/>
<feature type="non-terminal residue" evidence="1">
    <location>
        <position position="54"/>
    </location>
</feature>
<dbReference type="EMBL" id="KN823309">
    <property type="protein sequence ID" value="KIO18142.1"/>
    <property type="molecule type" value="Genomic_DNA"/>
</dbReference>
<reference evidence="2" key="2">
    <citation type="submission" date="2015-01" db="EMBL/GenBank/DDBJ databases">
        <title>Evolutionary Origins and Diversification of the Mycorrhizal Mutualists.</title>
        <authorList>
            <consortium name="DOE Joint Genome Institute"/>
            <consortium name="Mycorrhizal Genomics Consortium"/>
            <person name="Kohler A."/>
            <person name="Kuo A."/>
            <person name="Nagy L.G."/>
            <person name="Floudas D."/>
            <person name="Copeland A."/>
            <person name="Barry K.W."/>
            <person name="Cichocki N."/>
            <person name="Veneault-Fourrey C."/>
            <person name="LaButti K."/>
            <person name="Lindquist E.A."/>
            <person name="Lipzen A."/>
            <person name="Lundell T."/>
            <person name="Morin E."/>
            <person name="Murat C."/>
            <person name="Riley R."/>
            <person name="Ohm R."/>
            <person name="Sun H."/>
            <person name="Tunlid A."/>
            <person name="Henrissat B."/>
            <person name="Grigoriev I.V."/>
            <person name="Hibbett D.S."/>
            <person name="Martin F."/>
        </authorList>
    </citation>
    <scope>NUCLEOTIDE SEQUENCE [LARGE SCALE GENOMIC DNA]</scope>
    <source>
        <strain evidence="2">MUT 4182</strain>
    </source>
</reference>